<dbReference type="GeneID" id="28901848"/>
<dbReference type="AlphaFoldDB" id="A0A165IG06"/>
<reference evidence="2 3" key="1">
    <citation type="journal article" date="2016" name="Fungal Biol.">
        <title>The genome of Xylona heveae provides a window into fungal endophytism.</title>
        <authorList>
            <person name="Gazis R."/>
            <person name="Kuo A."/>
            <person name="Riley R."/>
            <person name="LaButti K."/>
            <person name="Lipzen A."/>
            <person name="Lin J."/>
            <person name="Amirebrahimi M."/>
            <person name="Hesse C.N."/>
            <person name="Spatafora J.W."/>
            <person name="Henrissat B."/>
            <person name="Hainaut M."/>
            <person name="Grigoriev I.V."/>
            <person name="Hibbett D.S."/>
        </authorList>
    </citation>
    <scope>NUCLEOTIDE SEQUENCE [LARGE SCALE GENOMIC DNA]</scope>
    <source>
        <strain evidence="2 3">TC161</strain>
    </source>
</reference>
<dbReference type="Proteomes" id="UP000076632">
    <property type="component" value="Unassembled WGS sequence"/>
</dbReference>
<protein>
    <submittedName>
        <fullName evidence="2">Uncharacterized protein</fullName>
    </submittedName>
</protein>
<keyword evidence="1" id="KW-0472">Membrane</keyword>
<dbReference type="RefSeq" id="XP_018190400.1">
    <property type="nucleotide sequence ID" value="XM_018336711.1"/>
</dbReference>
<keyword evidence="1" id="KW-0812">Transmembrane</keyword>
<dbReference type="EMBL" id="KV407455">
    <property type="protein sequence ID" value="KZF24845.1"/>
    <property type="molecule type" value="Genomic_DNA"/>
</dbReference>
<evidence type="ECO:0000256" key="1">
    <source>
        <dbReference type="SAM" id="Phobius"/>
    </source>
</evidence>
<organism evidence="2 3">
    <name type="scientific">Xylona heveae (strain CBS 132557 / TC161)</name>
    <dbReference type="NCBI Taxonomy" id="1328760"/>
    <lineage>
        <taxon>Eukaryota</taxon>
        <taxon>Fungi</taxon>
        <taxon>Dikarya</taxon>
        <taxon>Ascomycota</taxon>
        <taxon>Pezizomycotina</taxon>
        <taxon>Xylonomycetes</taxon>
        <taxon>Xylonales</taxon>
        <taxon>Xylonaceae</taxon>
        <taxon>Xylona</taxon>
    </lineage>
</organism>
<accession>A0A165IG06</accession>
<feature type="transmembrane region" description="Helical" evidence="1">
    <location>
        <begin position="18"/>
        <end position="35"/>
    </location>
</feature>
<keyword evidence="1" id="KW-1133">Transmembrane helix</keyword>
<evidence type="ECO:0000313" key="2">
    <source>
        <dbReference type="EMBL" id="KZF24845.1"/>
    </source>
</evidence>
<evidence type="ECO:0000313" key="3">
    <source>
        <dbReference type="Proteomes" id="UP000076632"/>
    </source>
</evidence>
<keyword evidence="3" id="KW-1185">Reference proteome</keyword>
<name>A0A165IG06_XYLHT</name>
<gene>
    <name evidence="2" type="ORF">L228DRAFT_57041</name>
</gene>
<proteinExistence type="predicted"/>
<dbReference type="InParanoid" id="A0A165IG06"/>
<sequence>MIFNQGTVLRFMKLDAKCYMIALFFLSAFWIYYWLCSCWGNVGVPNYWNILLDVSYEKLHFDSDTQIFRCL</sequence>